<evidence type="ECO:0000256" key="1">
    <source>
        <dbReference type="SAM" id="Phobius"/>
    </source>
</evidence>
<keyword evidence="1" id="KW-0812">Transmembrane</keyword>
<keyword evidence="3" id="KW-0449">Lipoprotein</keyword>
<gene>
    <name evidence="3" type="ORF">TQ33_1457</name>
</gene>
<dbReference type="KEGG" id="kge:TQ33_1457"/>
<keyword evidence="1" id="KW-0472">Membrane</keyword>
<feature type="domain" description="VTT" evidence="2">
    <location>
        <begin position="50"/>
        <end position="154"/>
    </location>
</feature>
<keyword evidence="1" id="KW-1133">Transmembrane helix</keyword>
<dbReference type="InterPro" id="IPR051311">
    <property type="entry name" value="DedA_domain"/>
</dbReference>
<dbReference type="HOGENOM" id="CLU_098634_1_0_6"/>
<sequence length="195" mass="21903">MKIFTKMYDACLRWARHQYAVYILGFISFIESIFFPIPTAVMLAPMALAKPNRALWLAFIAATTSVLGGVVAYIIGAFAFESWVLPWIIELGYESTYNRALDWFAEYGVWVVLVAGFSPVPYKMFTLTAGALGMAFVPFLIASIIARSAQFFLIGGLVKWGGEQMEHKLRQYVEWIGWGVLILGVLAYIIYTVSN</sequence>
<dbReference type="STRING" id="914150.TQ33_1457"/>
<dbReference type="RefSeq" id="WP_046561479.1">
    <property type="nucleotide sequence ID" value="NZ_CP010975.1"/>
</dbReference>
<dbReference type="PANTHER" id="PTHR42709">
    <property type="entry name" value="ALKALINE PHOSPHATASE LIKE PROTEIN"/>
    <property type="match status" value="1"/>
</dbReference>
<dbReference type="EMBL" id="CP010975">
    <property type="protein sequence ID" value="AKE52405.1"/>
    <property type="molecule type" value="Genomic_DNA"/>
</dbReference>
<proteinExistence type="predicted"/>
<dbReference type="InterPro" id="IPR032816">
    <property type="entry name" value="VTT_dom"/>
</dbReference>
<dbReference type="AlphaFoldDB" id="A0A0F6TQY8"/>
<feature type="transmembrane region" description="Helical" evidence="1">
    <location>
        <begin position="20"/>
        <end position="43"/>
    </location>
</feature>
<keyword evidence="4" id="KW-1185">Reference proteome</keyword>
<feature type="transmembrane region" description="Helical" evidence="1">
    <location>
        <begin position="100"/>
        <end position="120"/>
    </location>
</feature>
<feature type="transmembrane region" description="Helical" evidence="1">
    <location>
        <begin position="175"/>
        <end position="193"/>
    </location>
</feature>
<dbReference type="Pfam" id="PF09335">
    <property type="entry name" value="VTT_dom"/>
    <property type="match status" value="1"/>
</dbReference>
<protein>
    <submittedName>
        <fullName evidence="3">Lipoprotein B</fullName>
    </submittedName>
</protein>
<reference evidence="3 4" key="1">
    <citation type="submission" date="2015-02" db="EMBL/GenBank/DDBJ databases">
        <title>Complete genome sequence of Kangiella geojedonensis strain YCS-5T.</title>
        <authorList>
            <person name="Kim K.M."/>
        </authorList>
    </citation>
    <scope>NUCLEOTIDE SEQUENCE [LARGE SCALE GENOMIC DNA]</scope>
    <source>
        <strain evidence="3 4">YCS-5</strain>
    </source>
</reference>
<dbReference type="PATRIC" id="fig|914150.5.peg.1475"/>
<evidence type="ECO:0000313" key="4">
    <source>
        <dbReference type="Proteomes" id="UP000034071"/>
    </source>
</evidence>
<dbReference type="GO" id="GO:0005886">
    <property type="term" value="C:plasma membrane"/>
    <property type="evidence" value="ECO:0007669"/>
    <property type="project" value="UniProtKB-ARBA"/>
</dbReference>
<dbReference type="PANTHER" id="PTHR42709:SF11">
    <property type="entry name" value="DEDA FAMILY PROTEIN"/>
    <property type="match status" value="1"/>
</dbReference>
<feature type="transmembrane region" description="Helical" evidence="1">
    <location>
        <begin position="132"/>
        <end position="155"/>
    </location>
</feature>
<name>A0A0F6TQY8_9GAMM</name>
<dbReference type="Proteomes" id="UP000034071">
    <property type="component" value="Chromosome"/>
</dbReference>
<organism evidence="3 4">
    <name type="scientific">Kangiella geojedonensis</name>
    <dbReference type="NCBI Taxonomy" id="914150"/>
    <lineage>
        <taxon>Bacteria</taxon>
        <taxon>Pseudomonadati</taxon>
        <taxon>Pseudomonadota</taxon>
        <taxon>Gammaproteobacteria</taxon>
        <taxon>Kangiellales</taxon>
        <taxon>Kangiellaceae</taxon>
        <taxon>Kangiella</taxon>
    </lineage>
</organism>
<accession>A0A0F6TQY8</accession>
<evidence type="ECO:0000259" key="2">
    <source>
        <dbReference type="Pfam" id="PF09335"/>
    </source>
</evidence>
<dbReference type="OrthoDB" id="9130337at2"/>
<evidence type="ECO:0000313" key="3">
    <source>
        <dbReference type="EMBL" id="AKE52405.1"/>
    </source>
</evidence>
<feature type="transmembrane region" description="Helical" evidence="1">
    <location>
        <begin position="55"/>
        <end position="80"/>
    </location>
</feature>